<accession>A0ABT7WCV5</accession>
<evidence type="ECO:0000313" key="3">
    <source>
        <dbReference type="Proteomes" id="UP001174839"/>
    </source>
</evidence>
<organism evidence="2 3">
    <name type="scientific">Robiginitalea aurantiaca</name>
    <dbReference type="NCBI Taxonomy" id="3056915"/>
    <lineage>
        <taxon>Bacteria</taxon>
        <taxon>Pseudomonadati</taxon>
        <taxon>Bacteroidota</taxon>
        <taxon>Flavobacteriia</taxon>
        <taxon>Flavobacteriales</taxon>
        <taxon>Flavobacteriaceae</taxon>
        <taxon>Robiginitalea</taxon>
    </lineage>
</organism>
<evidence type="ECO:0000313" key="2">
    <source>
        <dbReference type="EMBL" id="MDM9630745.1"/>
    </source>
</evidence>
<comment type="caution">
    <text evidence="2">The sequence shown here is derived from an EMBL/GenBank/DDBJ whole genome shotgun (WGS) entry which is preliminary data.</text>
</comment>
<dbReference type="PROSITE" id="PS50828">
    <property type="entry name" value="SMR"/>
    <property type="match status" value="1"/>
</dbReference>
<dbReference type="Pfam" id="PF01713">
    <property type="entry name" value="Smr"/>
    <property type="match status" value="1"/>
</dbReference>
<reference evidence="2" key="1">
    <citation type="submission" date="2023-06" db="EMBL/GenBank/DDBJ databases">
        <title>Robiginitalea aurantiacus sp. nov. and Algoriphagus sediminis sp. nov., isolated from coastal sediment.</title>
        <authorList>
            <person name="Zhou Z.Y."/>
            <person name="An J."/>
            <person name="Jia Y.W."/>
            <person name="Du Z.J."/>
        </authorList>
    </citation>
    <scope>NUCLEOTIDE SEQUENCE</scope>
    <source>
        <strain evidence="2">M39</strain>
    </source>
</reference>
<protein>
    <submittedName>
        <fullName evidence="2">DNA mismatch repair protein MutS</fullName>
    </submittedName>
</protein>
<evidence type="ECO:0000259" key="1">
    <source>
        <dbReference type="PROSITE" id="PS50828"/>
    </source>
</evidence>
<dbReference type="InterPro" id="IPR036063">
    <property type="entry name" value="Smr_dom_sf"/>
</dbReference>
<name>A0ABT7WCV5_9FLAO</name>
<dbReference type="EMBL" id="JAUDUY010000002">
    <property type="protein sequence ID" value="MDM9630745.1"/>
    <property type="molecule type" value="Genomic_DNA"/>
</dbReference>
<proteinExistence type="predicted"/>
<keyword evidence="3" id="KW-1185">Reference proteome</keyword>
<feature type="domain" description="Smr" evidence="1">
    <location>
        <begin position="108"/>
        <end position="178"/>
    </location>
</feature>
<sequence length="183" mass="20409">MSRFKPGDRVQMLDEMVSGTVVSVTAQGLQMRTSDGFVLEVAEGSVVLLPEDDGALLGNIDFRNALKDSDTRPAWPKRTGRRPRQAPPMEVDLHIEKLVPSSKGLNPVDILDFQLDAARGQLEFALRKKIQRIVFIHGVGQGVLREELKTLFRRYEGLEVRDADPRSYGMGATEVYVTQAGMR</sequence>
<dbReference type="RefSeq" id="WP_289724113.1">
    <property type="nucleotide sequence ID" value="NZ_JAUDUY010000002.1"/>
</dbReference>
<dbReference type="InterPro" id="IPR002625">
    <property type="entry name" value="Smr_dom"/>
</dbReference>
<dbReference type="Proteomes" id="UP001174839">
    <property type="component" value="Unassembled WGS sequence"/>
</dbReference>
<dbReference type="Gene3D" id="3.30.1370.110">
    <property type="match status" value="1"/>
</dbReference>
<gene>
    <name evidence="2" type="ORF">QU605_04650</name>
</gene>